<dbReference type="SUPFAM" id="SSF56672">
    <property type="entry name" value="DNA/RNA polymerases"/>
    <property type="match status" value="1"/>
</dbReference>
<dbReference type="EMBL" id="OIVN01005145">
    <property type="protein sequence ID" value="SPD21096.1"/>
    <property type="molecule type" value="Genomic_DNA"/>
</dbReference>
<dbReference type="CDD" id="cd09272">
    <property type="entry name" value="RNase_HI_RT_Ty1"/>
    <property type="match status" value="1"/>
</dbReference>
<dbReference type="PANTHER" id="PTHR11439">
    <property type="entry name" value="GAG-POL-RELATED RETROTRANSPOSON"/>
    <property type="match status" value="1"/>
</dbReference>
<dbReference type="InterPro" id="IPR013103">
    <property type="entry name" value="RVT_2"/>
</dbReference>
<organism evidence="2">
    <name type="scientific">Fagus sylvatica</name>
    <name type="common">Beechnut</name>
    <dbReference type="NCBI Taxonomy" id="28930"/>
    <lineage>
        <taxon>Eukaryota</taxon>
        <taxon>Viridiplantae</taxon>
        <taxon>Streptophyta</taxon>
        <taxon>Embryophyta</taxon>
        <taxon>Tracheophyta</taxon>
        <taxon>Spermatophyta</taxon>
        <taxon>Magnoliopsida</taxon>
        <taxon>eudicotyledons</taxon>
        <taxon>Gunneridae</taxon>
        <taxon>Pentapetalae</taxon>
        <taxon>rosids</taxon>
        <taxon>fabids</taxon>
        <taxon>Fagales</taxon>
        <taxon>Fagaceae</taxon>
        <taxon>Fagus</taxon>
    </lineage>
</organism>
<dbReference type="PANTHER" id="PTHR11439:SF500">
    <property type="entry name" value="RNA-DIRECTED DNA POLYMERASE"/>
    <property type="match status" value="1"/>
</dbReference>
<dbReference type="InterPro" id="IPR043502">
    <property type="entry name" value="DNA/RNA_pol_sf"/>
</dbReference>
<protein>
    <recommendedName>
        <fullName evidence="1">Reverse transcriptase Ty1/copia-type domain-containing protein</fullName>
    </recommendedName>
</protein>
<name>A0A2N9I4W8_FAGSY</name>
<accession>A0A2N9I4W8</accession>
<evidence type="ECO:0000259" key="1">
    <source>
        <dbReference type="Pfam" id="PF07727"/>
    </source>
</evidence>
<dbReference type="AlphaFoldDB" id="A0A2N9I4W8"/>
<sequence>MTGTSCPKSFLDHHLYYSTHHPLQAFHAATLPFEPTTFSQATKLPEWQQAMAAEFEALMANGTWSLCPRPPNHKIIRNKWVYRLTQKADGSIDHHKAWLVAKGFDQEDDINYTETFSPVIKPTTIRVLLALAVQFSWSIRQLDVSNAFLHGFLLEDAFMEQPRGFIDPTHPNHYYTLTRPDIAFSVNQLCQFLHSPTSTHWTAAKRVLRYLKGTITHGLFFSKGSLSLQAFCDSDWASSPNDRCTEAEYRAMAVTTVDLYWLRMLLKDLQVPLSSLPVLWCDNAGALAFASNPVFHACTKHIEVNYHFIREKVVNRDMSLKFISTGDQCGDFFTKGLSTHRF</sequence>
<proteinExistence type="predicted"/>
<feature type="domain" description="Reverse transcriptase Ty1/copia-type" evidence="1">
    <location>
        <begin position="61"/>
        <end position="179"/>
    </location>
</feature>
<reference evidence="2" key="1">
    <citation type="submission" date="2018-02" db="EMBL/GenBank/DDBJ databases">
        <authorList>
            <person name="Cohen D.B."/>
            <person name="Kent A.D."/>
        </authorList>
    </citation>
    <scope>NUCLEOTIDE SEQUENCE</scope>
</reference>
<gene>
    <name evidence="2" type="ORF">FSB_LOCUS48978</name>
</gene>
<evidence type="ECO:0000313" key="2">
    <source>
        <dbReference type="EMBL" id="SPD21096.1"/>
    </source>
</evidence>
<dbReference type="Pfam" id="PF07727">
    <property type="entry name" value="RVT_2"/>
    <property type="match status" value="1"/>
</dbReference>